<sequence length="116" mass="13264">MSRIKGLYISIDGKIDPNNSNKKCRYVVGTMKNFNELLTGDENKMCSEDHLNNELRILYNNCSTEPKNKFVSRYVENTEINGPVIILKKNGDIKSDAHKTLGKNVLRKVDWLGFTI</sequence>
<gene>
    <name evidence="1" type="ORF">C1645_830879</name>
</gene>
<evidence type="ECO:0000313" key="2">
    <source>
        <dbReference type="Proteomes" id="UP000265703"/>
    </source>
</evidence>
<dbReference type="Proteomes" id="UP000265703">
    <property type="component" value="Unassembled WGS sequence"/>
</dbReference>
<reference evidence="1 2" key="1">
    <citation type="submission" date="2018-06" db="EMBL/GenBank/DDBJ databases">
        <title>Comparative genomics reveals the genomic features of Rhizophagus irregularis, R. cerebriforme, R. diaphanum and Gigaspora rosea, and their symbiotic lifestyle signature.</title>
        <authorList>
            <person name="Morin E."/>
            <person name="San Clemente H."/>
            <person name="Chen E.C.H."/>
            <person name="De La Providencia I."/>
            <person name="Hainaut M."/>
            <person name="Kuo A."/>
            <person name="Kohler A."/>
            <person name="Murat C."/>
            <person name="Tang N."/>
            <person name="Roy S."/>
            <person name="Loubradou J."/>
            <person name="Henrissat B."/>
            <person name="Grigoriev I.V."/>
            <person name="Corradi N."/>
            <person name="Roux C."/>
            <person name="Martin F.M."/>
        </authorList>
    </citation>
    <scope>NUCLEOTIDE SEQUENCE [LARGE SCALE GENOMIC DNA]</scope>
    <source>
        <strain evidence="1 2">DAOM 227022</strain>
    </source>
</reference>
<dbReference type="OrthoDB" id="2311311at2759"/>
<organism evidence="1 2">
    <name type="scientific">Glomus cerebriforme</name>
    <dbReference type="NCBI Taxonomy" id="658196"/>
    <lineage>
        <taxon>Eukaryota</taxon>
        <taxon>Fungi</taxon>
        <taxon>Fungi incertae sedis</taxon>
        <taxon>Mucoromycota</taxon>
        <taxon>Glomeromycotina</taxon>
        <taxon>Glomeromycetes</taxon>
        <taxon>Glomerales</taxon>
        <taxon>Glomeraceae</taxon>
        <taxon>Glomus</taxon>
    </lineage>
</organism>
<name>A0A397SID0_9GLOM</name>
<keyword evidence="2" id="KW-1185">Reference proteome</keyword>
<dbReference type="AlphaFoldDB" id="A0A397SID0"/>
<dbReference type="EMBL" id="QKYT01000430">
    <property type="protein sequence ID" value="RIA85362.1"/>
    <property type="molecule type" value="Genomic_DNA"/>
</dbReference>
<protein>
    <submittedName>
        <fullName evidence="1">Uncharacterized protein</fullName>
    </submittedName>
</protein>
<comment type="caution">
    <text evidence="1">The sequence shown here is derived from an EMBL/GenBank/DDBJ whole genome shotgun (WGS) entry which is preliminary data.</text>
</comment>
<accession>A0A397SID0</accession>
<evidence type="ECO:0000313" key="1">
    <source>
        <dbReference type="EMBL" id="RIA85362.1"/>
    </source>
</evidence>
<proteinExistence type="predicted"/>